<dbReference type="PROSITE" id="PS50600">
    <property type="entry name" value="ULP_PROTEASE"/>
    <property type="match status" value="1"/>
</dbReference>
<dbReference type="RefSeq" id="XP_056867274.1">
    <property type="nucleotide sequence ID" value="XM_057011294.1"/>
</dbReference>
<dbReference type="RefSeq" id="XP_056867276.1">
    <property type="nucleotide sequence ID" value="XM_057011296.1"/>
</dbReference>
<organism evidence="5 6">
    <name type="scientific">Raphanus sativus</name>
    <name type="common">Radish</name>
    <name type="synonym">Raphanus raphanistrum var. sativus</name>
    <dbReference type="NCBI Taxonomy" id="3726"/>
    <lineage>
        <taxon>Eukaryota</taxon>
        <taxon>Viridiplantae</taxon>
        <taxon>Streptophyta</taxon>
        <taxon>Embryophyta</taxon>
        <taxon>Tracheophyta</taxon>
        <taxon>Spermatophyta</taxon>
        <taxon>Magnoliopsida</taxon>
        <taxon>eudicotyledons</taxon>
        <taxon>Gunneridae</taxon>
        <taxon>Pentapetalae</taxon>
        <taxon>rosids</taxon>
        <taxon>malvids</taxon>
        <taxon>Brassicales</taxon>
        <taxon>Brassicaceae</taxon>
        <taxon>Brassiceae</taxon>
        <taxon>Raphanus</taxon>
    </lineage>
</organism>
<dbReference type="InterPro" id="IPR038765">
    <property type="entry name" value="Papain-like_cys_pep_sf"/>
</dbReference>
<proteinExistence type="inferred from homology"/>
<evidence type="ECO:0000313" key="8">
    <source>
        <dbReference type="RefSeq" id="XP_056867275.1"/>
    </source>
</evidence>
<protein>
    <submittedName>
        <fullName evidence="6 7">Uncharacterized protein LOC130512867 isoform X1</fullName>
    </submittedName>
</protein>
<evidence type="ECO:0000256" key="1">
    <source>
        <dbReference type="ARBA" id="ARBA00005234"/>
    </source>
</evidence>
<dbReference type="Gene3D" id="3.40.395.10">
    <property type="entry name" value="Adenoviral Proteinase, Chain A"/>
    <property type="match status" value="1"/>
</dbReference>
<accession>A0A9W3DUK5</accession>
<dbReference type="OrthoDB" id="1113371at2759"/>
<dbReference type="RefSeq" id="XP_056867277.1">
    <property type="nucleotide sequence ID" value="XM_057011297.1"/>
</dbReference>
<evidence type="ECO:0000256" key="2">
    <source>
        <dbReference type="ARBA" id="ARBA00022670"/>
    </source>
</evidence>
<evidence type="ECO:0000313" key="6">
    <source>
        <dbReference type="RefSeq" id="XP_056867273.1"/>
    </source>
</evidence>
<evidence type="ECO:0000313" key="5">
    <source>
        <dbReference type="Proteomes" id="UP000504610"/>
    </source>
</evidence>
<feature type="domain" description="Ubiquitin-like protease family profile" evidence="4">
    <location>
        <begin position="189"/>
        <end position="380"/>
    </location>
</feature>
<reference evidence="6 7" key="2">
    <citation type="submission" date="2025-04" db="UniProtKB">
        <authorList>
            <consortium name="RefSeq"/>
        </authorList>
    </citation>
    <scope>IDENTIFICATION</scope>
    <source>
        <tissue evidence="6 7">Leaf</tissue>
    </source>
</reference>
<keyword evidence="5" id="KW-1185">Reference proteome</keyword>
<dbReference type="Pfam" id="PF02902">
    <property type="entry name" value="Peptidase_C48"/>
    <property type="match status" value="1"/>
</dbReference>
<dbReference type="SUPFAM" id="SSF54001">
    <property type="entry name" value="Cysteine proteinases"/>
    <property type="match status" value="1"/>
</dbReference>
<dbReference type="RefSeq" id="XP_056867275.1">
    <property type="nucleotide sequence ID" value="XM_057011295.1"/>
</dbReference>
<dbReference type="PANTHER" id="PTHR48449">
    <property type="entry name" value="DUF1985 DOMAIN-CONTAINING PROTEIN"/>
    <property type="match status" value="1"/>
</dbReference>
<dbReference type="GeneID" id="130512867"/>
<reference evidence="5" key="1">
    <citation type="journal article" date="2019" name="Database">
        <title>The radish genome database (RadishGD): an integrated information resource for radish genomics.</title>
        <authorList>
            <person name="Yu H.J."/>
            <person name="Baek S."/>
            <person name="Lee Y.J."/>
            <person name="Cho A."/>
            <person name="Mun J.H."/>
        </authorList>
    </citation>
    <scope>NUCLEOTIDE SEQUENCE [LARGE SCALE GENOMIC DNA]</scope>
    <source>
        <strain evidence="5">cv. WK10039</strain>
    </source>
</reference>
<evidence type="ECO:0000313" key="10">
    <source>
        <dbReference type="RefSeq" id="XP_056867277.1"/>
    </source>
</evidence>
<evidence type="ECO:0000259" key="4">
    <source>
        <dbReference type="PROSITE" id="PS50600"/>
    </source>
</evidence>
<name>A0A9W3DUK5_RAPSA</name>
<dbReference type="GO" id="GO:0008234">
    <property type="term" value="F:cysteine-type peptidase activity"/>
    <property type="evidence" value="ECO:0007669"/>
    <property type="project" value="InterPro"/>
</dbReference>
<dbReference type="PANTHER" id="PTHR48449:SF1">
    <property type="entry name" value="DUF1985 DOMAIN-CONTAINING PROTEIN"/>
    <property type="match status" value="1"/>
</dbReference>
<dbReference type="KEGG" id="rsz:130512867"/>
<dbReference type="AlphaFoldDB" id="A0A9W3DUK5"/>
<evidence type="ECO:0000313" key="9">
    <source>
        <dbReference type="RefSeq" id="XP_056867276.1"/>
    </source>
</evidence>
<dbReference type="GO" id="GO:0006508">
    <property type="term" value="P:proteolysis"/>
    <property type="evidence" value="ECO:0007669"/>
    <property type="project" value="UniProtKB-KW"/>
</dbReference>
<gene>
    <name evidence="6 7 8 9 10" type="primary">LOC130512867</name>
</gene>
<comment type="similarity">
    <text evidence="1">Belongs to the peptidase C48 family.</text>
</comment>
<keyword evidence="2" id="KW-0645">Protease</keyword>
<evidence type="ECO:0000313" key="7">
    <source>
        <dbReference type="RefSeq" id="XP_056867274.1"/>
    </source>
</evidence>
<keyword evidence="3" id="KW-0378">Hydrolase</keyword>
<sequence length="427" mass="47683">MGVFVAVESSIHGDPGGQTCDRLDDLIGCIVKEHAGDEQGELSCPMEPVLANQKVGEESGTELKGTLEDEPCDSRKDLVFEVDLEREGVEEEVLAEYKETAEESIDLETPLIVRNDEDGVTYLSDSSQCPPSEKHCPVEAEAQLASLLLAKEPFTLAHIVPAVEDPDFRYFEQVLQADPKVLHVGVGQYDLENQFFLDLATAEKWVTSKHMEVLVDYVGQRHAEVLHRNRAMFVAPWFMEQLAGKAKTFNATTYKGRVFSDRKLAGYLTKKGQKLGVDVDQVYAPMFWGTDHWVGLRISLSKWSVLVYDPNRKLRTMDEVMTIMTPIAKMLPYLVRKVCPANFLGGHGLEPFGVELMADGYQNTRSGDCGPVALKFMELAATGVKEPDVDDLTDSSVDIFRKQYAMDVYKDWVVPLYMCGEASQHGK</sequence>
<dbReference type="InterPro" id="IPR003653">
    <property type="entry name" value="Peptidase_C48_C"/>
</dbReference>
<evidence type="ECO:0000256" key="3">
    <source>
        <dbReference type="ARBA" id="ARBA00022801"/>
    </source>
</evidence>
<dbReference type="Proteomes" id="UP000504610">
    <property type="component" value="Chromosome 5"/>
</dbReference>
<dbReference type="RefSeq" id="XP_056867273.1">
    <property type="nucleotide sequence ID" value="XM_057011293.1"/>
</dbReference>